<dbReference type="SUPFAM" id="SSF53098">
    <property type="entry name" value="Ribonuclease H-like"/>
    <property type="match status" value="1"/>
</dbReference>
<feature type="compositionally biased region" description="Basic and acidic residues" evidence="1">
    <location>
        <begin position="189"/>
        <end position="212"/>
    </location>
</feature>
<dbReference type="CDD" id="cd06222">
    <property type="entry name" value="RNase_H_like"/>
    <property type="match status" value="1"/>
</dbReference>
<dbReference type="GO" id="GO:0003676">
    <property type="term" value="F:nucleic acid binding"/>
    <property type="evidence" value="ECO:0007669"/>
    <property type="project" value="InterPro"/>
</dbReference>
<evidence type="ECO:0000313" key="3">
    <source>
        <dbReference type="EMBL" id="CAI0389518.1"/>
    </source>
</evidence>
<keyword evidence="4" id="KW-1185">Reference proteome</keyword>
<evidence type="ECO:0000259" key="2">
    <source>
        <dbReference type="PROSITE" id="PS50879"/>
    </source>
</evidence>
<feature type="compositionally biased region" description="Polar residues" evidence="1">
    <location>
        <begin position="26"/>
        <end position="39"/>
    </location>
</feature>
<dbReference type="Pfam" id="PF13456">
    <property type="entry name" value="RVT_3"/>
    <property type="match status" value="1"/>
</dbReference>
<gene>
    <name evidence="3" type="ORF">LITE_LOCUS6278</name>
</gene>
<dbReference type="AlphaFoldDB" id="A0AAV0HXD2"/>
<dbReference type="PANTHER" id="PTHR47723:SF19">
    <property type="entry name" value="POLYNUCLEOTIDYL TRANSFERASE, RIBONUCLEASE H-LIKE SUPERFAMILY PROTEIN"/>
    <property type="match status" value="1"/>
</dbReference>
<dbReference type="InterPro" id="IPR036397">
    <property type="entry name" value="RNaseH_sf"/>
</dbReference>
<dbReference type="InterPro" id="IPR012337">
    <property type="entry name" value="RNaseH-like_sf"/>
</dbReference>
<evidence type="ECO:0000313" key="4">
    <source>
        <dbReference type="Proteomes" id="UP001154282"/>
    </source>
</evidence>
<dbReference type="GO" id="GO:0004523">
    <property type="term" value="F:RNA-DNA hybrid ribonuclease activity"/>
    <property type="evidence" value="ECO:0007669"/>
    <property type="project" value="InterPro"/>
</dbReference>
<evidence type="ECO:0000256" key="1">
    <source>
        <dbReference type="SAM" id="MobiDB-lite"/>
    </source>
</evidence>
<organism evidence="3 4">
    <name type="scientific">Linum tenue</name>
    <dbReference type="NCBI Taxonomy" id="586396"/>
    <lineage>
        <taxon>Eukaryota</taxon>
        <taxon>Viridiplantae</taxon>
        <taxon>Streptophyta</taxon>
        <taxon>Embryophyta</taxon>
        <taxon>Tracheophyta</taxon>
        <taxon>Spermatophyta</taxon>
        <taxon>Magnoliopsida</taxon>
        <taxon>eudicotyledons</taxon>
        <taxon>Gunneridae</taxon>
        <taxon>Pentapetalae</taxon>
        <taxon>rosids</taxon>
        <taxon>fabids</taxon>
        <taxon>Malpighiales</taxon>
        <taxon>Linaceae</taxon>
        <taxon>Linum</taxon>
    </lineage>
</organism>
<name>A0AAV0HXD2_9ROSI</name>
<dbReference type="PROSITE" id="PS50879">
    <property type="entry name" value="RNASE_H_1"/>
    <property type="match status" value="1"/>
</dbReference>
<dbReference type="InterPro" id="IPR044730">
    <property type="entry name" value="RNase_H-like_dom_plant"/>
</dbReference>
<dbReference type="PANTHER" id="PTHR47723">
    <property type="entry name" value="OS05G0353850 PROTEIN"/>
    <property type="match status" value="1"/>
</dbReference>
<feature type="compositionally biased region" description="Low complexity" evidence="1">
    <location>
        <begin position="63"/>
        <end position="77"/>
    </location>
</feature>
<feature type="region of interest" description="Disordered" evidence="1">
    <location>
        <begin position="1"/>
        <end position="234"/>
    </location>
</feature>
<dbReference type="InterPro" id="IPR053151">
    <property type="entry name" value="RNase_H-like"/>
</dbReference>
<feature type="compositionally biased region" description="Acidic residues" evidence="1">
    <location>
        <begin position="42"/>
        <end position="57"/>
    </location>
</feature>
<feature type="compositionally biased region" description="Basic residues" evidence="1">
    <location>
        <begin position="1"/>
        <end position="13"/>
    </location>
</feature>
<feature type="domain" description="RNase H type-1" evidence="2">
    <location>
        <begin position="431"/>
        <end position="561"/>
    </location>
</feature>
<dbReference type="InterPro" id="IPR002156">
    <property type="entry name" value="RNaseH_domain"/>
</dbReference>
<feature type="compositionally biased region" description="Basic and acidic residues" evidence="1">
    <location>
        <begin position="88"/>
        <end position="103"/>
    </location>
</feature>
<proteinExistence type="predicted"/>
<comment type="caution">
    <text evidence="3">The sequence shown here is derived from an EMBL/GenBank/DDBJ whole genome shotgun (WGS) entry which is preliminary data.</text>
</comment>
<feature type="compositionally biased region" description="Low complexity" evidence="1">
    <location>
        <begin position="131"/>
        <end position="151"/>
    </location>
</feature>
<accession>A0AAV0HXD2</accession>
<dbReference type="Proteomes" id="UP001154282">
    <property type="component" value="Unassembled WGS sequence"/>
</dbReference>
<feature type="compositionally biased region" description="Polar residues" evidence="1">
    <location>
        <begin position="213"/>
        <end position="224"/>
    </location>
</feature>
<sequence>MLATRNRRRKQTPRKQPNVEVKGGDNQKTNEQVGGSWFNSLLDEEAKETETMEDVEEAEAKTETTTQQEQVSVTRTQGKTQVKQAKKTPKEKSKNDKDEENPKQHRTPQENNQKQSNKSRRENQKASPEASLPLTKTTEATTSTTSSLSTTPKQGSGDKKRNGDTSTDPNQGRMLMSSPRQKGVTKVKKPPDEAVKGDKAKQNAPKSHHDCQTQRTANDQQSEGMETPKHGLGEDTTIWGLEQDGRFRLKSAYLLAANEIDMMDDQGWKELWKWSGPSRVKHFLWLVMHNRLLTNHERTIRKMTNDGSCKACNDGLETIEHILRKCKKTEGVRHFFRIGQHVHDTRNFKQWMMENLNDAEKGIEFGIMCWMIWKQRNEETLDGKKFSETGLISKIVSWIRVYQQAKINEERSILSPRNQLISTPITWKPPRENWVQIQTDGSVLQSSGKAAAGGLIRDHLGRCLDAFICNLGNCTITMAELKGAEIGLQRAWDKGYRKVELNLDSMTAISIMKNNKDTDHRYGLIAARIGTLLDFEWDVKVSHVYRESNYAADFLASKGHSANFGTHPFDVYDPSFCNWLMYDSMAISMDRSINVMN</sequence>
<dbReference type="Pfam" id="PF13966">
    <property type="entry name" value="zf-RVT"/>
    <property type="match status" value="1"/>
</dbReference>
<reference evidence="3" key="1">
    <citation type="submission" date="2022-08" db="EMBL/GenBank/DDBJ databases">
        <authorList>
            <person name="Gutierrez-Valencia J."/>
        </authorList>
    </citation>
    <scope>NUCLEOTIDE SEQUENCE</scope>
</reference>
<dbReference type="InterPro" id="IPR026960">
    <property type="entry name" value="RVT-Znf"/>
</dbReference>
<dbReference type="Gene3D" id="3.30.420.10">
    <property type="entry name" value="Ribonuclease H-like superfamily/Ribonuclease H"/>
    <property type="match status" value="1"/>
</dbReference>
<dbReference type="EMBL" id="CAMGYJ010000003">
    <property type="protein sequence ID" value="CAI0389518.1"/>
    <property type="molecule type" value="Genomic_DNA"/>
</dbReference>
<protein>
    <recommendedName>
        <fullName evidence="2">RNase H type-1 domain-containing protein</fullName>
    </recommendedName>
</protein>